<dbReference type="eggNOG" id="COG0028">
    <property type="taxonomic scope" value="Bacteria"/>
</dbReference>
<gene>
    <name evidence="2" type="ORF">TevJSym_ab00970</name>
</gene>
<dbReference type="SUPFAM" id="SSF52518">
    <property type="entry name" value="Thiamin diphosphate-binding fold (THDP-binding)"/>
    <property type="match status" value="1"/>
</dbReference>
<keyword evidence="3" id="KW-1185">Reference proteome</keyword>
<evidence type="ECO:0000259" key="1">
    <source>
        <dbReference type="Pfam" id="PF02776"/>
    </source>
</evidence>
<evidence type="ECO:0000313" key="3">
    <source>
        <dbReference type="Proteomes" id="UP000005167"/>
    </source>
</evidence>
<dbReference type="Gene3D" id="3.40.50.970">
    <property type="match status" value="1"/>
</dbReference>
<evidence type="ECO:0000313" key="2">
    <source>
        <dbReference type="EMBL" id="EGW55745.1"/>
    </source>
</evidence>
<proteinExistence type="predicted"/>
<organism evidence="2 3">
    <name type="scientific">endosymbiont of Tevnia jerichonana</name>
    <name type="common">vent Tica</name>
    <dbReference type="NCBI Taxonomy" id="1049564"/>
    <lineage>
        <taxon>Bacteria</taxon>
        <taxon>Pseudomonadati</taxon>
        <taxon>Pseudomonadota</taxon>
        <taxon>Gammaproteobacteria</taxon>
        <taxon>sulfur-oxidizing symbionts</taxon>
    </lineage>
</organism>
<reference evidence="2 3" key="1">
    <citation type="journal article" date="2011" name="ISME J.">
        <title>The endosymbionts of the deep-sea tubeworms Riftia pachyptila and Tevnia jerichonana share an identical physiology as revealed by proteogenomic analyses.</title>
        <authorList>
            <person name="Gardebrecht A."/>
            <person name="Markert S."/>
            <person name="Felbeck H."/>
            <person name="Thuermer A."/>
            <person name="Albrecht D."/>
            <person name="Wollherr A."/>
            <person name="Kabisch J."/>
            <person name="Lehmann R."/>
            <person name="Daniel R."/>
            <person name="Liesegang H."/>
            <person name="Hecker M."/>
            <person name="Sievert S.M."/>
            <person name="Schweder T."/>
        </authorList>
    </citation>
    <scope>NUCLEOTIDE SEQUENCE [LARGE SCALE GENOMIC DNA]</scope>
</reference>
<dbReference type="GO" id="GO:0030976">
    <property type="term" value="F:thiamine pyrophosphate binding"/>
    <property type="evidence" value="ECO:0007669"/>
    <property type="project" value="InterPro"/>
</dbReference>
<name>G2FBR4_9GAMM</name>
<dbReference type="InterPro" id="IPR029061">
    <property type="entry name" value="THDP-binding"/>
</dbReference>
<feature type="domain" description="Thiamine pyrophosphate enzyme N-terminal TPP-binding" evidence="1">
    <location>
        <begin position="4"/>
        <end position="36"/>
    </location>
</feature>
<sequence length="37" mass="4035">MPSAAQLLVECLENEGVEMIFGIPGEENLDLMDALLE</sequence>
<dbReference type="InterPro" id="IPR012001">
    <property type="entry name" value="Thiamin_PyroP_enz_TPP-bd_dom"/>
</dbReference>
<dbReference type="Pfam" id="PF02776">
    <property type="entry name" value="TPP_enzyme_N"/>
    <property type="match status" value="1"/>
</dbReference>
<dbReference type="AlphaFoldDB" id="G2FBR4"/>
<protein>
    <recommendedName>
        <fullName evidence="1">Thiamine pyrophosphate enzyme N-terminal TPP-binding domain-containing protein</fullName>
    </recommendedName>
</protein>
<dbReference type="Proteomes" id="UP000005167">
    <property type="component" value="Unassembled WGS sequence"/>
</dbReference>
<accession>G2FBR4</accession>
<dbReference type="EMBL" id="AFZB01000002">
    <property type="protein sequence ID" value="EGW55745.1"/>
    <property type="molecule type" value="Genomic_DNA"/>
</dbReference>
<comment type="caution">
    <text evidence="2">The sequence shown here is derived from an EMBL/GenBank/DDBJ whole genome shotgun (WGS) entry which is preliminary data.</text>
</comment>